<dbReference type="Proteomes" id="UP000666369">
    <property type="component" value="Unassembled WGS sequence"/>
</dbReference>
<proteinExistence type="predicted"/>
<comment type="caution">
    <text evidence="1">The sequence shown here is derived from an EMBL/GenBank/DDBJ whole genome shotgun (WGS) entry which is preliminary data.</text>
</comment>
<dbReference type="RefSeq" id="WP_166100832.1">
    <property type="nucleotide sequence ID" value="NZ_JAADJT010000003.1"/>
</dbReference>
<gene>
    <name evidence="1" type="ORF">GW587_08005</name>
</gene>
<sequence length="304" mass="32316">MNKPIKILLQTTIETTGNDWHIGRFSLLRELLAGLADADGRKLFDVTARDRASVGQADLVLSSLPQSDYDQVWLFAVDTGDGLHADDREGLSAFHRRGGGLMVTRDHMDLGCSICELDVIGAMHLFHSHNRAEGTPLPAPDDLGTPQILWPNFHSGANGDAQRITVAGAPHPVLHDAESDDGVLHYLPAHPHEGAVDAPAGAAQARVIATGVSQSTGKRFNLAVAVEPSAGHGPVIAQSTFHHFADYNWNPALGCPDFVSEAPGNSLATTPGALRSVHRYVGNVALWLAGRLDPATPFKLPGNA</sequence>
<evidence type="ECO:0000313" key="2">
    <source>
        <dbReference type="Proteomes" id="UP000666369"/>
    </source>
</evidence>
<reference evidence="2" key="1">
    <citation type="submission" date="2023-07" db="EMBL/GenBank/DDBJ databases">
        <title>Duganella aceri sp. nov., isolated from tree sap.</title>
        <authorList>
            <person name="Kim I.S."/>
        </authorList>
    </citation>
    <scope>NUCLEOTIDE SEQUENCE [LARGE SCALE GENOMIC DNA]</scope>
    <source>
        <strain evidence="2">SAP-35</strain>
    </source>
</reference>
<evidence type="ECO:0000313" key="1">
    <source>
        <dbReference type="EMBL" id="NGZ84196.1"/>
    </source>
</evidence>
<keyword evidence="2" id="KW-1185">Reference proteome</keyword>
<name>A0ABX0FI23_9BURK</name>
<dbReference type="EMBL" id="JAADJT010000003">
    <property type="protein sequence ID" value="NGZ84196.1"/>
    <property type="molecule type" value="Genomic_DNA"/>
</dbReference>
<organism evidence="1 2">
    <name type="scientific">Duganella aceris</name>
    <dbReference type="NCBI Taxonomy" id="2703883"/>
    <lineage>
        <taxon>Bacteria</taxon>
        <taxon>Pseudomonadati</taxon>
        <taxon>Pseudomonadota</taxon>
        <taxon>Betaproteobacteria</taxon>
        <taxon>Burkholderiales</taxon>
        <taxon>Oxalobacteraceae</taxon>
        <taxon>Telluria group</taxon>
        <taxon>Duganella</taxon>
    </lineage>
</organism>
<evidence type="ECO:0008006" key="3">
    <source>
        <dbReference type="Google" id="ProtNLM"/>
    </source>
</evidence>
<accession>A0ABX0FI23</accession>
<protein>
    <recommendedName>
        <fullName evidence="3">ThuA-like domain-containing protein</fullName>
    </recommendedName>
</protein>